<dbReference type="GO" id="GO:0016853">
    <property type="term" value="F:isomerase activity"/>
    <property type="evidence" value="ECO:0007669"/>
    <property type="project" value="UniProtKB-KW"/>
</dbReference>
<dbReference type="GO" id="GO:0006635">
    <property type="term" value="P:fatty acid beta-oxidation"/>
    <property type="evidence" value="ECO:0007669"/>
    <property type="project" value="TreeGrafter"/>
</dbReference>
<protein>
    <submittedName>
        <fullName evidence="3">Enoyl-CoA hydratase/isomerase family protein</fullName>
    </submittedName>
</protein>
<dbReference type="AlphaFoldDB" id="A0A2S0MVR9"/>
<evidence type="ECO:0000313" key="3">
    <source>
        <dbReference type="EMBL" id="AVO39897.1"/>
    </source>
</evidence>
<reference evidence="4" key="1">
    <citation type="submission" date="2018-03" db="EMBL/GenBank/DDBJ databases">
        <title>Genomic analysis of the strain SH-1 isolated from shrimp intestine.</title>
        <authorList>
            <person name="Kim Y.-S."/>
            <person name="Kim S.-E."/>
            <person name="Kim K.-H."/>
        </authorList>
    </citation>
    <scope>NUCLEOTIDE SEQUENCE [LARGE SCALE GENOMIC DNA]</scope>
    <source>
        <strain evidence="4">SH-1</strain>
    </source>
</reference>
<evidence type="ECO:0000256" key="1">
    <source>
        <dbReference type="ARBA" id="ARBA00005254"/>
    </source>
</evidence>
<organism evidence="3 4">
    <name type="scientific">Pukyongiella litopenaei</name>
    <dbReference type="NCBI Taxonomy" id="2605946"/>
    <lineage>
        <taxon>Bacteria</taxon>
        <taxon>Pseudomonadati</taxon>
        <taxon>Pseudomonadota</taxon>
        <taxon>Alphaproteobacteria</taxon>
        <taxon>Rhodobacterales</taxon>
        <taxon>Paracoccaceae</taxon>
        <taxon>Pukyongiella</taxon>
    </lineage>
</organism>
<dbReference type="Proteomes" id="UP000237655">
    <property type="component" value="Chromosome"/>
</dbReference>
<dbReference type="Pfam" id="PF00378">
    <property type="entry name" value="ECH_1"/>
    <property type="match status" value="1"/>
</dbReference>
<dbReference type="Gene3D" id="3.90.226.10">
    <property type="entry name" value="2-enoyl-CoA Hydratase, Chain A, domain 1"/>
    <property type="match status" value="1"/>
</dbReference>
<dbReference type="CDD" id="cd06558">
    <property type="entry name" value="crotonase-like"/>
    <property type="match status" value="1"/>
</dbReference>
<proteinExistence type="inferred from homology"/>
<evidence type="ECO:0000313" key="4">
    <source>
        <dbReference type="Proteomes" id="UP000237655"/>
    </source>
</evidence>
<sequence length="269" mass="28576">MLSDNWILRSDHGGGVIELSLNRAPVNALSADFLMCFGEMLDDLATEQAVRAVVLTSPFAVFSAGLDLKEAPDFDLAGQHAIVEGLNVGFLHLFSFPKPVVTAIDGAAIAGGLFFVLAADYRVAGPRARFGLAEVRVGAEFPVGPLEIARATLGPNDLRRLMLTGRPVDAGTAAQSGIIDELVAQDAVVARAIDVARDLADNPKATYAAIKRQIRGAVIERIELAMADGANAPDGGWFNDETRDAMKHMIGAGRHGDQRAEMGRKDDSE</sequence>
<dbReference type="EMBL" id="CP027665">
    <property type="protein sequence ID" value="AVO39897.1"/>
    <property type="molecule type" value="Genomic_DNA"/>
</dbReference>
<gene>
    <name evidence="3" type="ORF">C6Y53_18385</name>
</gene>
<comment type="similarity">
    <text evidence="1 2">Belongs to the enoyl-CoA hydratase/isomerase family.</text>
</comment>
<dbReference type="InterPro" id="IPR029045">
    <property type="entry name" value="ClpP/crotonase-like_dom_sf"/>
</dbReference>
<dbReference type="KEGG" id="thas:C6Y53_18385"/>
<name>A0A2S0MVR9_9RHOB</name>
<evidence type="ECO:0000256" key="2">
    <source>
        <dbReference type="RuleBase" id="RU003707"/>
    </source>
</evidence>
<dbReference type="PROSITE" id="PS00166">
    <property type="entry name" value="ENOYL_COA_HYDRATASE"/>
    <property type="match status" value="1"/>
</dbReference>
<dbReference type="PANTHER" id="PTHR11941">
    <property type="entry name" value="ENOYL-COA HYDRATASE-RELATED"/>
    <property type="match status" value="1"/>
</dbReference>
<dbReference type="SUPFAM" id="SSF52096">
    <property type="entry name" value="ClpP/crotonase"/>
    <property type="match status" value="1"/>
</dbReference>
<dbReference type="RefSeq" id="WP_106474200.1">
    <property type="nucleotide sequence ID" value="NZ_CP027665.1"/>
</dbReference>
<dbReference type="PANTHER" id="PTHR11941:SF54">
    <property type="entry name" value="ENOYL-COA HYDRATASE, MITOCHONDRIAL"/>
    <property type="match status" value="1"/>
</dbReference>
<keyword evidence="4" id="KW-1185">Reference proteome</keyword>
<accession>A0A2S0MVR9</accession>
<dbReference type="InterPro" id="IPR001753">
    <property type="entry name" value="Enoyl-CoA_hydra/iso"/>
</dbReference>
<keyword evidence="3" id="KW-0413">Isomerase</keyword>
<dbReference type="InterPro" id="IPR018376">
    <property type="entry name" value="Enoyl-CoA_hyd/isom_CS"/>
</dbReference>